<dbReference type="InterPro" id="IPR001849">
    <property type="entry name" value="PH_domain"/>
</dbReference>
<dbReference type="InterPro" id="IPR011993">
    <property type="entry name" value="PH-like_dom_sf"/>
</dbReference>
<proteinExistence type="predicted"/>
<dbReference type="Gene3D" id="3.30.1520.10">
    <property type="entry name" value="Phox-like domain"/>
    <property type="match status" value="1"/>
</dbReference>
<dbReference type="Pfam" id="PF00787">
    <property type="entry name" value="PX"/>
    <property type="match status" value="1"/>
</dbReference>
<dbReference type="InterPro" id="IPR001683">
    <property type="entry name" value="PX_dom"/>
</dbReference>
<dbReference type="InterPro" id="IPR036871">
    <property type="entry name" value="PX_dom_sf"/>
</dbReference>
<feature type="domain" description="PX" evidence="2">
    <location>
        <begin position="4"/>
        <end position="113"/>
    </location>
</feature>
<comment type="caution">
    <text evidence="3">The sequence shown here is derived from an EMBL/GenBank/DDBJ whole genome shotgun (WGS) entry which is preliminary data.</text>
</comment>
<accession>A0AAD7ULK3</accession>
<evidence type="ECO:0000259" key="2">
    <source>
        <dbReference type="PROSITE" id="PS50195"/>
    </source>
</evidence>
<dbReference type="SUPFAM" id="SSF50729">
    <property type="entry name" value="PH domain-like"/>
    <property type="match status" value="1"/>
</dbReference>
<dbReference type="SUPFAM" id="SSF64268">
    <property type="entry name" value="PX domain"/>
    <property type="match status" value="1"/>
</dbReference>
<dbReference type="PROSITE" id="PS50003">
    <property type="entry name" value="PH_DOMAIN"/>
    <property type="match status" value="1"/>
</dbReference>
<dbReference type="SMART" id="SM00233">
    <property type="entry name" value="PH"/>
    <property type="match status" value="1"/>
</dbReference>
<dbReference type="Gene3D" id="2.30.29.30">
    <property type="entry name" value="Pleckstrin-homology domain (PH domain)/Phosphotyrosine-binding domain (PTB)"/>
    <property type="match status" value="1"/>
</dbReference>
<dbReference type="GO" id="GO:0035091">
    <property type="term" value="F:phosphatidylinositol binding"/>
    <property type="evidence" value="ECO:0007669"/>
    <property type="project" value="InterPro"/>
</dbReference>
<reference evidence="3" key="1">
    <citation type="submission" date="2023-01" db="EMBL/GenBank/DDBJ databases">
        <title>Metagenome sequencing of chrysophaentin producing Chrysophaeum taylorii.</title>
        <authorList>
            <person name="Davison J."/>
            <person name="Bewley C."/>
        </authorList>
    </citation>
    <scope>NUCLEOTIDE SEQUENCE</scope>
    <source>
        <strain evidence="3">NIES-1699</strain>
    </source>
</reference>
<dbReference type="Pfam" id="PF00169">
    <property type="entry name" value="PH"/>
    <property type="match status" value="1"/>
</dbReference>
<dbReference type="SMART" id="SM00312">
    <property type="entry name" value="PX"/>
    <property type="match status" value="1"/>
</dbReference>
<dbReference type="CDD" id="cd06093">
    <property type="entry name" value="PX_domain"/>
    <property type="match status" value="1"/>
</dbReference>
<feature type="domain" description="PH" evidence="1">
    <location>
        <begin position="124"/>
        <end position="220"/>
    </location>
</feature>
<name>A0AAD7ULK3_9STRA</name>
<organism evidence="3 4">
    <name type="scientific">Chrysophaeum taylorii</name>
    <dbReference type="NCBI Taxonomy" id="2483200"/>
    <lineage>
        <taxon>Eukaryota</taxon>
        <taxon>Sar</taxon>
        <taxon>Stramenopiles</taxon>
        <taxon>Ochrophyta</taxon>
        <taxon>Pelagophyceae</taxon>
        <taxon>Pelagomonadales</taxon>
        <taxon>Pelagomonadaceae</taxon>
        <taxon>Chrysophaeum</taxon>
    </lineage>
</organism>
<protein>
    <submittedName>
        <fullName evidence="3">Uncharacterized protein</fullName>
    </submittedName>
</protein>
<dbReference type="PROSITE" id="PS50195">
    <property type="entry name" value="PX"/>
    <property type="match status" value="1"/>
</dbReference>
<keyword evidence="4" id="KW-1185">Reference proteome</keyword>
<dbReference type="EMBL" id="JAQMWT010000063">
    <property type="protein sequence ID" value="KAJ8611799.1"/>
    <property type="molecule type" value="Genomic_DNA"/>
</dbReference>
<evidence type="ECO:0000259" key="1">
    <source>
        <dbReference type="PROSITE" id="PS50003"/>
    </source>
</evidence>
<evidence type="ECO:0000313" key="4">
    <source>
        <dbReference type="Proteomes" id="UP001230188"/>
    </source>
</evidence>
<sequence length="221" mass="25373">MALQKAKSHGLTVKFLGFETKEKTFYKVQVSHEGETWELSKRYSDFYFFHANLDKKYAKLAFPPKSLGSLTAEQQDERQQKLKEWFTEFLAMPMTPQAIAQLQSFLRATKHVKQQRGVRNYPGTILKAGYLQKLAGTKGSSNWKKRYVVLTDSLLVYETEDVYENGGAPKGAVSLNCIYCPTPEDDLEFTLHALPVDFVARAESKDDRDEWVSLFQHLRSC</sequence>
<gene>
    <name evidence="3" type="ORF">CTAYLR_007740</name>
</gene>
<dbReference type="Proteomes" id="UP001230188">
    <property type="component" value="Unassembled WGS sequence"/>
</dbReference>
<evidence type="ECO:0000313" key="3">
    <source>
        <dbReference type="EMBL" id="KAJ8611799.1"/>
    </source>
</evidence>
<dbReference type="AlphaFoldDB" id="A0AAD7ULK3"/>